<evidence type="ECO:0000256" key="5">
    <source>
        <dbReference type="ARBA" id="ARBA00038359"/>
    </source>
</evidence>
<evidence type="ECO:0000313" key="9">
    <source>
        <dbReference type="EMBL" id="KAF2491926.1"/>
    </source>
</evidence>
<sequence length="397" mass="44205">MQDRTLLTRNLNYALIAISTVILLVRLNVRLFMIKSPGLDDVFAVAAWATLVTLSSLEIFETFHGSGKQMVLVGQQDLAIFFSILPTMQLLYIASSGLVRLSIVAFLPRLNKEAFFKKIVHALGGLIAAVTTVCFLILLFECQHVPDLWNKRRLGAQCLAPSREAILMYTHTSFGILFDCLLLALPIWVLYSKMMFNSQSLRVMLVFTVGIFAAITGIVRLAVIVRINMTINTTFNISIASFWTDLEGHVGLWVACFPALQPLLRLVSFKLGLRSRLRFSSKRGNSDQARKNINRSAYEKGPNLGTRSTQSPHGRANSIWSEIRITAMPDIQPVEMDHLPARASLRSPDGSVGSDRRPPSRGIVVTTDVLHEIEPWGTADPEAEGKAQDRKEAWLTV</sequence>
<dbReference type="Pfam" id="PF20684">
    <property type="entry name" value="Fung_rhodopsin"/>
    <property type="match status" value="1"/>
</dbReference>
<feature type="transmembrane region" description="Helical" evidence="7">
    <location>
        <begin position="169"/>
        <end position="191"/>
    </location>
</feature>
<feature type="compositionally biased region" description="Basic and acidic residues" evidence="6">
    <location>
        <begin position="383"/>
        <end position="397"/>
    </location>
</feature>
<dbReference type="AlphaFoldDB" id="A0A6A6QIU3"/>
<name>A0A6A6QIU3_9PEZI</name>
<evidence type="ECO:0000256" key="7">
    <source>
        <dbReference type="SAM" id="Phobius"/>
    </source>
</evidence>
<keyword evidence="4 7" id="KW-0472">Membrane</keyword>
<dbReference type="PANTHER" id="PTHR33048">
    <property type="entry name" value="PTH11-LIKE INTEGRAL MEMBRANE PROTEIN (AFU_ORTHOLOGUE AFUA_5G11245)"/>
    <property type="match status" value="1"/>
</dbReference>
<organism evidence="9 10">
    <name type="scientific">Lophium mytilinum</name>
    <dbReference type="NCBI Taxonomy" id="390894"/>
    <lineage>
        <taxon>Eukaryota</taxon>
        <taxon>Fungi</taxon>
        <taxon>Dikarya</taxon>
        <taxon>Ascomycota</taxon>
        <taxon>Pezizomycotina</taxon>
        <taxon>Dothideomycetes</taxon>
        <taxon>Pleosporomycetidae</taxon>
        <taxon>Mytilinidiales</taxon>
        <taxon>Mytilinidiaceae</taxon>
        <taxon>Lophium</taxon>
    </lineage>
</organism>
<dbReference type="EMBL" id="MU004194">
    <property type="protein sequence ID" value="KAF2491926.1"/>
    <property type="molecule type" value="Genomic_DNA"/>
</dbReference>
<keyword evidence="3 7" id="KW-1133">Transmembrane helix</keyword>
<feature type="transmembrane region" description="Helical" evidence="7">
    <location>
        <begin position="12"/>
        <end position="29"/>
    </location>
</feature>
<feature type="region of interest" description="Disordered" evidence="6">
    <location>
        <begin position="282"/>
        <end position="315"/>
    </location>
</feature>
<dbReference type="InterPro" id="IPR049326">
    <property type="entry name" value="Rhodopsin_dom_fungi"/>
</dbReference>
<protein>
    <recommendedName>
        <fullName evidence="8">Rhodopsin domain-containing protein</fullName>
    </recommendedName>
</protein>
<feature type="region of interest" description="Disordered" evidence="6">
    <location>
        <begin position="343"/>
        <end position="362"/>
    </location>
</feature>
<reference evidence="9" key="1">
    <citation type="journal article" date="2020" name="Stud. Mycol.">
        <title>101 Dothideomycetes genomes: a test case for predicting lifestyles and emergence of pathogens.</title>
        <authorList>
            <person name="Haridas S."/>
            <person name="Albert R."/>
            <person name="Binder M."/>
            <person name="Bloem J."/>
            <person name="Labutti K."/>
            <person name="Salamov A."/>
            <person name="Andreopoulos B."/>
            <person name="Baker S."/>
            <person name="Barry K."/>
            <person name="Bills G."/>
            <person name="Bluhm B."/>
            <person name="Cannon C."/>
            <person name="Castanera R."/>
            <person name="Culley D."/>
            <person name="Daum C."/>
            <person name="Ezra D."/>
            <person name="Gonzalez J."/>
            <person name="Henrissat B."/>
            <person name="Kuo A."/>
            <person name="Liang C."/>
            <person name="Lipzen A."/>
            <person name="Lutzoni F."/>
            <person name="Magnuson J."/>
            <person name="Mondo S."/>
            <person name="Nolan M."/>
            <person name="Ohm R."/>
            <person name="Pangilinan J."/>
            <person name="Park H.-J."/>
            <person name="Ramirez L."/>
            <person name="Alfaro M."/>
            <person name="Sun H."/>
            <person name="Tritt A."/>
            <person name="Yoshinaga Y."/>
            <person name="Zwiers L.-H."/>
            <person name="Turgeon B."/>
            <person name="Goodwin S."/>
            <person name="Spatafora J."/>
            <person name="Crous P."/>
            <person name="Grigoriev I."/>
        </authorList>
    </citation>
    <scope>NUCLEOTIDE SEQUENCE</scope>
    <source>
        <strain evidence="9">CBS 269.34</strain>
    </source>
</reference>
<feature type="transmembrane region" description="Helical" evidence="7">
    <location>
        <begin position="119"/>
        <end position="140"/>
    </location>
</feature>
<evidence type="ECO:0000256" key="2">
    <source>
        <dbReference type="ARBA" id="ARBA00022692"/>
    </source>
</evidence>
<dbReference type="Proteomes" id="UP000799750">
    <property type="component" value="Unassembled WGS sequence"/>
</dbReference>
<accession>A0A6A6QIU3</accession>
<gene>
    <name evidence="9" type="ORF">BU16DRAFT_467053</name>
</gene>
<dbReference type="GO" id="GO:0016020">
    <property type="term" value="C:membrane"/>
    <property type="evidence" value="ECO:0007669"/>
    <property type="project" value="UniProtKB-SubCell"/>
</dbReference>
<dbReference type="InterPro" id="IPR052337">
    <property type="entry name" value="SAT4-like"/>
</dbReference>
<evidence type="ECO:0000256" key="6">
    <source>
        <dbReference type="SAM" id="MobiDB-lite"/>
    </source>
</evidence>
<evidence type="ECO:0000259" key="8">
    <source>
        <dbReference type="Pfam" id="PF20684"/>
    </source>
</evidence>
<feature type="domain" description="Rhodopsin" evidence="8">
    <location>
        <begin position="25"/>
        <end position="265"/>
    </location>
</feature>
<dbReference type="PANTHER" id="PTHR33048:SF47">
    <property type="entry name" value="INTEGRAL MEMBRANE PROTEIN-RELATED"/>
    <property type="match status" value="1"/>
</dbReference>
<evidence type="ECO:0000256" key="4">
    <source>
        <dbReference type="ARBA" id="ARBA00023136"/>
    </source>
</evidence>
<feature type="transmembrane region" description="Helical" evidence="7">
    <location>
        <begin position="80"/>
        <end position="107"/>
    </location>
</feature>
<keyword evidence="10" id="KW-1185">Reference proteome</keyword>
<proteinExistence type="inferred from homology"/>
<dbReference type="OrthoDB" id="5413793at2759"/>
<feature type="transmembrane region" description="Helical" evidence="7">
    <location>
        <begin position="203"/>
        <end position="225"/>
    </location>
</feature>
<comment type="subcellular location">
    <subcellularLocation>
        <location evidence="1">Membrane</location>
        <topology evidence="1">Multi-pass membrane protein</topology>
    </subcellularLocation>
</comment>
<feature type="region of interest" description="Disordered" evidence="6">
    <location>
        <begin position="373"/>
        <end position="397"/>
    </location>
</feature>
<evidence type="ECO:0000313" key="10">
    <source>
        <dbReference type="Proteomes" id="UP000799750"/>
    </source>
</evidence>
<evidence type="ECO:0000256" key="3">
    <source>
        <dbReference type="ARBA" id="ARBA00022989"/>
    </source>
</evidence>
<keyword evidence="2 7" id="KW-0812">Transmembrane</keyword>
<evidence type="ECO:0000256" key="1">
    <source>
        <dbReference type="ARBA" id="ARBA00004141"/>
    </source>
</evidence>
<comment type="similarity">
    <text evidence="5">Belongs to the SAT4 family.</text>
</comment>